<protein>
    <submittedName>
        <fullName evidence="2">Uncharacterized protein</fullName>
    </submittedName>
</protein>
<proteinExistence type="predicted"/>
<keyword evidence="1" id="KW-0812">Transmembrane</keyword>
<name>A0ABN1GXE3_9ACTN</name>
<keyword evidence="3" id="KW-1185">Reference proteome</keyword>
<dbReference type="EMBL" id="BAAAHE010000020">
    <property type="protein sequence ID" value="GAA0622579.1"/>
    <property type="molecule type" value="Genomic_DNA"/>
</dbReference>
<organism evidence="2 3">
    <name type="scientific">Sporichthya brevicatena</name>
    <dbReference type="NCBI Taxonomy" id="171442"/>
    <lineage>
        <taxon>Bacteria</taxon>
        <taxon>Bacillati</taxon>
        <taxon>Actinomycetota</taxon>
        <taxon>Actinomycetes</taxon>
        <taxon>Sporichthyales</taxon>
        <taxon>Sporichthyaceae</taxon>
        <taxon>Sporichthya</taxon>
    </lineage>
</organism>
<keyword evidence="1" id="KW-1133">Transmembrane helix</keyword>
<sequence>MPGLVGVALVGASTLAWTPAADADVESFYNASARSVVVDAYFTNSTIPGGVRPEGGGPQTDVAQSSLDKGDANASFPYFGDYVPTAPGVVSGLFGIPVPPYPLTASSTFGSAPARVNYPGIELSATSRSTSTVADAIAGSAGSGAVSHSEVDESPDGNVVANATASSPLTVLGPLVSLKGFDSAVSVVADANGTLTRTSNFTIDEISIPGLVLRIPEQTPSSYPIPFPVPIPGVPAPEPIPAPPLPIPNGGATLVEPKIGFINGYFVVTQPFEGETQKYAVPADAVVDAFKAQGVTLAYTAPRELKDGITGGVFTVNYTFPAPPENPFYQGETPATFIVGATAAMVQRAPETAGGPEGGLGAVPAVDAAGAGSGGLPLAPAPATDLAGIGALPATPAGGVPTVDFAPQAGAGDAASGVGAALMSAGLPAFLSSDFSAIYLALVGLTLLGLLAAAFLGAKGVSARWNS</sequence>
<feature type="transmembrane region" description="Helical" evidence="1">
    <location>
        <begin position="437"/>
        <end position="458"/>
    </location>
</feature>
<evidence type="ECO:0000256" key="1">
    <source>
        <dbReference type="SAM" id="Phobius"/>
    </source>
</evidence>
<evidence type="ECO:0000313" key="3">
    <source>
        <dbReference type="Proteomes" id="UP001500957"/>
    </source>
</evidence>
<evidence type="ECO:0000313" key="2">
    <source>
        <dbReference type="EMBL" id="GAA0622579.1"/>
    </source>
</evidence>
<comment type="caution">
    <text evidence="2">The sequence shown here is derived from an EMBL/GenBank/DDBJ whole genome shotgun (WGS) entry which is preliminary data.</text>
</comment>
<accession>A0ABN1GXE3</accession>
<keyword evidence="1" id="KW-0472">Membrane</keyword>
<reference evidence="2 3" key="1">
    <citation type="journal article" date="2019" name="Int. J. Syst. Evol. Microbiol.">
        <title>The Global Catalogue of Microorganisms (GCM) 10K type strain sequencing project: providing services to taxonomists for standard genome sequencing and annotation.</title>
        <authorList>
            <consortium name="The Broad Institute Genomics Platform"/>
            <consortium name="The Broad Institute Genome Sequencing Center for Infectious Disease"/>
            <person name="Wu L."/>
            <person name="Ma J."/>
        </authorList>
    </citation>
    <scope>NUCLEOTIDE SEQUENCE [LARGE SCALE GENOMIC DNA]</scope>
    <source>
        <strain evidence="2 3">JCM 10671</strain>
    </source>
</reference>
<gene>
    <name evidence="2" type="ORF">GCM10009547_26910</name>
</gene>
<dbReference type="Proteomes" id="UP001500957">
    <property type="component" value="Unassembled WGS sequence"/>
</dbReference>